<reference evidence="2" key="1">
    <citation type="submission" date="2021-05" db="EMBL/GenBank/DDBJ databases">
        <authorList>
            <person name="Pietrasiak N."/>
            <person name="Ward R."/>
            <person name="Stajich J.E."/>
            <person name="Kurbessoian T."/>
        </authorList>
    </citation>
    <scope>NUCLEOTIDE SEQUENCE</scope>
    <source>
        <strain evidence="2">GSE-NOS-MK-12-04C</strain>
    </source>
</reference>
<sequence>MTIKLEVVVIMKAVKVTVNISRFWREGMTVIQVAKDLDMNTRSITALKKGTEKGDWATLVKLSRYFQVPIDDLLQVDISDTEARQQKANAS</sequence>
<evidence type="ECO:0000313" key="3">
    <source>
        <dbReference type="Proteomes" id="UP000729701"/>
    </source>
</evidence>
<protein>
    <submittedName>
        <fullName evidence="2">Helix-turn-helix domain-containing protein</fullName>
    </submittedName>
</protein>
<dbReference type="Pfam" id="PF13443">
    <property type="entry name" value="HTH_26"/>
    <property type="match status" value="1"/>
</dbReference>
<proteinExistence type="predicted"/>
<dbReference type="SUPFAM" id="SSF47413">
    <property type="entry name" value="lambda repressor-like DNA-binding domains"/>
    <property type="match status" value="1"/>
</dbReference>
<gene>
    <name evidence="2" type="ORF">KME60_13545</name>
</gene>
<feature type="domain" description="HTH cro/C1-type" evidence="1">
    <location>
        <begin position="27"/>
        <end position="73"/>
    </location>
</feature>
<comment type="caution">
    <text evidence="2">The sequence shown here is derived from an EMBL/GenBank/DDBJ whole genome shotgun (WGS) entry which is preliminary data.</text>
</comment>
<dbReference type="EMBL" id="JAHHGZ010000012">
    <property type="protein sequence ID" value="MBW4668413.1"/>
    <property type="molecule type" value="Genomic_DNA"/>
</dbReference>
<organism evidence="2 3">
    <name type="scientific">Cyanomargarita calcarea GSE-NOS-MK-12-04C</name>
    <dbReference type="NCBI Taxonomy" id="2839659"/>
    <lineage>
        <taxon>Bacteria</taxon>
        <taxon>Bacillati</taxon>
        <taxon>Cyanobacteriota</taxon>
        <taxon>Cyanophyceae</taxon>
        <taxon>Nostocales</taxon>
        <taxon>Cyanomargaritaceae</taxon>
        <taxon>Cyanomargarita</taxon>
    </lineage>
</organism>
<dbReference type="CDD" id="cd00093">
    <property type="entry name" value="HTH_XRE"/>
    <property type="match status" value="1"/>
</dbReference>
<reference evidence="2" key="2">
    <citation type="journal article" date="2022" name="Microbiol. Resour. Announc.">
        <title>Metagenome Sequencing to Explore Phylogenomics of Terrestrial Cyanobacteria.</title>
        <authorList>
            <person name="Ward R.D."/>
            <person name="Stajich J.E."/>
            <person name="Johansen J.R."/>
            <person name="Huntemann M."/>
            <person name="Clum A."/>
            <person name="Foster B."/>
            <person name="Foster B."/>
            <person name="Roux S."/>
            <person name="Palaniappan K."/>
            <person name="Varghese N."/>
            <person name="Mukherjee S."/>
            <person name="Reddy T.B.K."/>
            <person name="Daum C."/>
            <person name="Copeland A."/>
            <person name="Chen I.A."/>
            <person name="Ivanova N.N."/>
            <person name="Kyrpides N.C."/>
            <person name="Shapiro N."/>
            <person name="Eloe-Fadrosh E.A."/>
            <person name="Pietrasiak N."/>
        </authorList>
    </citation>
    <scope>NUCLEOTIDE SEQUENCE</scope>
    <source>
        <strain evidence="2">GSE-NOS-MK-12-04C</strain>
    </source>
</reference>
<evidence type="ECO:0000313" key="2">
    <source>
        <dbReference type="EMBL" id="MBW4668413.1"/>
    </source>
</evidence>
<name>A0A951US72_9CYAN</name>
<dbReference type="AlphaFoldDB" id="A0A951US72"/>
<dbReference type="GO" id="GO:0003677">
    <property type="term" value="F:DNA binding"/>
    <property type="evidence" value="ECO:0007669"/>
    <property type="project" value="InterPro"/>
</dbReference>
<dbReference type="Proteomes" id="UP000729701">
    <property type="component" value="Unassembled WGS sequence"/>
</dbReference>
<evidence type="ECO:0000259" key="1">
    <source>
        <dbReference type="PROSITE" id="PS50943"/>
    </source>
</evidence>
<dbReference type="Gene3D" id="1.10.260.40">
    <property type="entry name" value="lambda repressor-like DNA-binding domains"/>
    <property type="match status" value="1"/>
</dbReference>
<accession>A0A951US72</accession>
<dbReference type="PROSITE" id="PS50943">
    <property type="entry name" value="HTH_CROC1"/>
    <property type="match status" value="1"/>
</dbReference>
<dbReference type="InterPro" id="IPR010982">
    <property type="entry name" value="Lambda_DNA-bd_dom_sf"/>
</dbReference>
<dbReference type="InterPro" id="IPR001387">
    <property type="entry name" value="Cro/C1-type_HTH"/>
</dbReference>